<dbReference type="RefSeq" id="WP_328796518.1">
    <property type="nucleotide sequence ID" value="NZ_JACGWZ010000006.1"/>
</dbReference>
<dbReference type="EMBL" id="JACGWZ010000006">
    <property type="protein sequence ID" value="MBA8826893.1"/>
    <property type="molecule type" value="Genomic_DNA"/>
</dbReference>
<keyword evidence="2" id="KW-0812">Transmembrane</keyword>
<name>A0A839E0T1_9PSEU</name>
<sequence>MSKGRGRDLRVGHPERERAITLLGEHMSAGRLDVAEFDHRCERVAVSQYESDIRALFDDLPEPRPADAAPAPRSSGSKPSGQLVLGICLVTMVLVLAVVAKQAWLLVILLLGGTLWFTRRRD</sequence>
<organism evidence="4 5">
    <name type="scientific">Halosaccharopolyspora lacisalsi</name>
    <dbReference type="NCBI Taxonomy" id="1000566"/>
    <lineage>
        <taxon>Bacteria</taxon>
        <taxon>Bacillati</taxon>
        <taxon>Actinomycetota</taxon>
        <taxon>Actinomycetes</taxon>
        <taxon>Pseudonocardiales</taxon>
        <taxon>Pseudonocardiaceae</taxon>
        <taxon>Halosaccharopolyspora</taxon>
    </lineage>
</organism>
<proteinExistence type="predicted"/>
<accession>A0A839E0T1</accession>
<dbReference type="Proteomes" id="UP000569329">
    <property type="component" value="Unassembled WGS sequence"/>
</dbReference>
<protein>
    <recommendedName>
        <fullName evidence="3">DUF1707 domain-containing protein</fullName>
    </recommendedName>
</protein>
<feature type="domain" description="DUF1707" evidence="3">
    <location>
        <begin position="9"/>
        <end position="61"/>
    </location>
</feature>
<dbReference type="AlphaFoldDB" id="A0A839E0T1"/>
<feature type="region of interest" description="Disordered" evidence="1">
    <location>
        <begin position="59"/>
        <end position="80"/>
    </location>
</feature>
<feature type="transmembrane region" description="Helical" evidence="2">
    <location>
        <begin position="83"/>
        <end position="116"/>
    </location>
</feature>
<reference evidence="4 5" key="1">
    <citation type="submission" date="2020-07" db="EMBL/GenBank/DDBJ databases">
        <title>Sequencing the genomes of 1000 actinobacteria strains.</title>
        <authorList>
            <person name="Klenk H.-P."/>
        </authorList>
    </citation>
    <scope>NUCLEOTIDE SEQUENCE [LARGE SCALE GENOMIC DNA]</scope>
    <source>
        <strain evidence="4 5">DSM 45975</strain>
    </source>
</reference>
<gene>
    <name evidence="4" type="ORF">FHX42_004272</name>
</gene>
<evidence type="ECO:0000313" key="5">
    <source>
        <dbReference type="Proteomes" id="UP000569329"/>
    </source>
</evidence>
<evidence type="ECO:0000313" key="4">
    <source>
        <dbReference type="EMBL" id="MBA8826893.1"/>
    </source>
</evidence>
<evidence type="ECO:0000256" key="1">
    <source>
        <dbReference type="SAM" id="MobiDB-lite"/>
    </source>
</evidence>
<evidence type="ECO:0000259" key="3">
    <source>
        <dbReference type="Pfam" id="PF08044"/>
    </source>
</evidence>
<keyword evidence="2" id="KW-0472">Membrane</keyword>
<keyword evidence="2" id="KW-1133">Transmembrane helix</keyword>
<comment type="caution">
    <text evidence="4">The sequence shown here is derived from an EMBL/GenBank/DDBJ whole genome shotgun (WGS) entry which is preliminary data.</text>
</comment>
<dbReference type="Pfam" id="PF08044">
    <property type="entry name" value="DUF1707"/>
    <property type="match status" value="1"/>
</dbReference>
<dbReference type="InterPro" id="IPR012551">
    <property type="entry name" value="DUF1707_SHOCT-like"/>
</dbReference>
<keyword evidence="5" id="KW-1185">Reference proteome</keyword>
<evidence type="ECO:0000256" key="2">
    <source>
        <dbReference type="SAM" id="Phobius"/>
    </source>
</evidence>